<sequence>MRRIRFAMHTCYGFRPAPERRVGHIHRQRAGAQHLVVEGADVEAVSQFLAGVVAQFKDLQLADLVTQGLSRPDDVAVGLALHFDFLDAGMVVEEVHHLLAVPVLVMQARVHHQADRAQHLVLQVAVVAVRVLVEAQFLAQAFRVQRPALRIGGVVALLAEVRQALDLLRHGQLHVVARHALVQRGGFDVDGGTVLEVAGVDHHAAGTLAIR</sequence>
<evidence type="ECO:0000313" key="2">
    <source>
        <dbReference type="Proteomes" id="UP000008311"/>
    </source>
</evidence>
<protein>
    <submittedName>
        <fullName evidence="1">Uncharacterized protein</fullName>
    </submittedName>
</protein>
<dbReference type="AlphaFoldDB" id="B9TEU5"/>
<organism evidence="1 2">
    <name type="scientific">Ricinus communis</name>
    <name type="common">Castor bean</name>
    <dbReference type="NCBI Taxonomy" id="3988"/>
    <lineage>
        <taxon>Eukaryota</taxon>
        <taxon>Viridiplantae</taxon>
        <taxon>Streptophyta</taxon>
        <taxon>Embryophyta</taxon>
        <taxon>Tracheophyta</taxon>
        <taxon>Spermatophyta</taxon>
        <taxon>Magnoliopsida</taxon>
        <taxon>eudicotyledons</taxon>
        <taxon>Gunneridae</taxon>
        <taxon>Pentapetalae</taxon>
        <taxon>rosids</taxon>
        <taxon>fabids</taxon>
        <taxon>Malpighiales</taxon>
        <taxon>Euphorbiaceae</taxon>
        <taxon>Acalyphoideae</taxon>
        <taxon>Acalypheae</taxon>
        <taxon>Ricinus</taxon>
    </lineage>
</organism>
<name>B9TEU5_RICCO</name>
<proteinExistence type="predicted"/>
<keyword evidence="2" id="KW-1185">Reference proteome</keyword>
<reference evidence="2" key="1">
    <citation type="journal article" date="2010" name="Nat. Biotechnol.">
        <title>Draft genome sequence of the oilseed species Ricinus communis.</title>
        <authorList>
            <person name="Chan A.P."/>
            <person name="Crabtree J."/>
            <person name="Zhao Q."/>
            <person name="Lorenzi H."/>
            <person name="Orvis J."/>
            <person name="Puiu D."/>
            <person name="Melake-Berhan A."/>
            <person name="Jones K.M."/>
            <person name="Redman J."/>
            <person name="Chen G."/>
            <person name="Cahoon E.B."/>
            <person name="Gedil M."/>
            <person name="Stanke M."/>
            <person name="Haas B.J."/>
            <person name="Wortman J.R."/>
            <person name="Fraser-Liggett C.M."/>
            <person name="Ravel J."/>
            <person name="Rabinowicz P.D."/>
        </authorList>
    </citation>
    <scope>NUCLEOTIDE SEQUENCE [LARGE SCALE GENOMIC DNA]</scope>
    <source>
        <strain evidence="2">cv. Hale</strain>
    </source>
</reference>
<gene>
    <name evidence="1" type="ORF">RCOM_1927220</name>
</gene>
<accession>B9TEU5</accession>
<dbReference type="EMBL" id="EQ979291">
    <property type="protein sequence ID" value="EEF25620.1"/>
    <property type="molecule type" value="Genomic_DNA"/>
</dbReference>
<evidence type="ECO:0000313" key="1">
    <source>
        <dbReference type="EMBL" id="EEF25620.1"/>
    </source>
</evidence>
<dbReference type="InParanoid" id="B9TEU5"/>
<dbReference type="Proteomes" id="UP000008311">
    <property type="component" value="Unassembled WGS sequence"/>
</dbReference>